<protein>
    <submittedName>
        <fullName evidence="6">Phosphate ABC transporter ATP-binding protein</fullName>
    </submittedName>
</protein>
<dbReference type="PROSITE" id="PS50893">
    <property type="entry name" value="ABC_TRANSPORTER_2"/>
    <property type="match status" value="1"/>
</dbReference>
<evidence type="ECO:0000313" key="7">
    <source>
        <dbReference type="Proteomes" id="UP001500212"/>
    </source>
</evidence>
<organism evidence="6 7">
    <name type="scientific">Actinoallomurus liliacearum</name>
    <dbReference type="NCBI Taxonomy" id="1080073"/>
    <lineage>
        <taxon>Bacteria</taxon>
        <taxon>Bacillati</taxon>
        <taxon>Actinomycetota</taxon>
        <taxon>Actinomycetes</taxon>
        <taxon>Streptosporangiales</taxon>
        <taxon>Thermomonosporaceae</taxon>
        <taxon>Actinoallomurus</taxon>
    </lineage>
</organism>
<keyword evidence="3 6" id="KW-0067">ATP-binding</keyword>
<reference evidence="7" key="1">
    <citation type="journal article" date="2019" name="Int. J. Syst. Evol. Microbiol.">
        <title>The Global Catalogue of Microorganisms (GCM) 10K type strain sequencing project: providing services to taxonomists for standard genome sequencing and annotation.</title>
        <authorList>
            <consortium name="The Broad Institute Genomics Platform"/>
            <consortium name="The Broad Institute Genome Sequencing Center for Infectious Disease"/>
            <person name="Wu L."/>
            <person name="Ma J."/>
        </authorList>
    </citation>
    <scope>NUCLEOTIDE SEQUENCE [LARGE SCALE GENOMIC DNA]</scope>
    <source>
        <strain evidence="7">JCM 17938</strain>
    </source>
</reference>
<dbReference type="Pfam" id="PF00005">
    <property type="entry name" value="ABC_tran"/>
    <property type="match status" value="1"/>
</dbReference>
<dbReference type="EMBL" id="BAABHJ010000016">
    <property type="protein sequence ID" value="GAA4610887.1"/>
    <property type="molecule type" value="Genomic_DNA"/>
</dbReference>
<feature type="domain" description="ABC transporter" evidence="5">
    <location>
        <begin position="9"/>
        <end position="229"/>
    </location>
</feature>
<evidence type="ECO:0000256" key="3">
    <source>
        <dbReference type="ARBA" id="ARBA00022840"/>
    </source>
</evidence>
<dbReference type="PROSITE" id="PS00211">
    <property type="entry name" value="ABC_TRANSPORTER_1"/>
    <property type="match status" value="1"/>
</dbReference>
<dbReference type="PANTHER" id="PTHR43423">
    <property type="entry name" value="ABC TRANSPORTER I FAMILY MEMBER 17"/>
    <property type="match status" value="1"/>
</dbReference>
<evidence type="ECO:0000313" key="6">
    <source>
        <dbReference type="EMBL" id="GAA4610887.1"/>
    </source>
</evidence>
<keyword evidence="1" id="KW-0813">Transport</keyword>
<dbReference type="SMART" id="SM00382">
    <property type="entry name" value="AAA"/>
    <property type="match status" value="1"/>
</dbReference>
<dbReference type="GO" id="GO:0005524">
    <property type="term" value="F:ATP binding"/>
    <property type="evidence" value="ECO:0007669"/>
    <property type="project" value="UniProtKB-KW"/>
</dbReference>
<sequence length="229" mass="24273">MGRSRAVTLVLESVRVRRGDAVILEDVGATIRSGRCTAIAGPSGAGKSTLLRLLNRMLEPTSGRVLLDGTPLPALDVLALRRRVGLVAQQPTLLTDTVLDDLRVGCPDLTEEDARSLLVETGLPPTFADRPTAGLSGGEAQRVCLARTLALRPEVLLLDEPTSALDRASAEAIEQVVKDLRAAGGTAVLVSHDTAQARRLADDVIVLRAGRLTEHGPPEEIEYLRAVAS</sequence>
<evidence type="ECO:0000259" key="5">
    <source>
        <dbReference type="PROSITE" id="PS50893"/>
    </source>
</evidence>
<dbReference type="InterPro" id="IPR017871">
    <property type="entry name" value="ABC_transporter-like_CS"/>
</dbReference>
<dbReference type="InterPro" id="IPR027417">
    <property type="entry name" value="P-loop_NTPase"/>
</dbReference>
<proteinExistence type="predicted"/>
<evidence type="ECO:0000256" key="1">
    <source>
        <dbReference type="ARBA" id="ARBA00022448"/>
    </source>
</evidence>
<dbReference type="CDD" id="cd03260">
    <property type="entry name" value="ABC_PstB_phosphate_transporter"/>
    <property type="match status" value="1"/>
</dbReference>
<evidence type="ECO:0000256" key="4">
    <source>
        <dbReference type="ARBA" id="ARBA00022967"/>
    </source>
</evidence>
<dbReference type="SUPFAM" id="SSF52540">
    <property type="entry name" value="P-loop containing nucleoside triphosphate hydrolases"/>
    <property type="match status" value="1"/>
</dbReference>
<dbReference type="InterPro" id="IPR003593">
    <property type="entry name" value="AAA+_ATPase"/>
</dbReference>
<keyword evidence="7" id="KW-1185">Reference proteome</keyword>
<keyword evidence="2" id="KW-0547">Nucleotide-binding</keyword>
<dbReference type="PANTHER" id="PTHR43423:SF1">
    <property type="entry name" value="ABC TRANSPORTER I FAMILY MEMBER 17"/>
    <property type="match status" value="1"/>
</dbReference>
<name>A0ABP8TNB1_9ACTN</name>
<dbReference type="InterPro" id="IPR003439">
    <property type="entry name" value="ABC_transporter-like_ATP-bd"/>
</dbReference>
<evidence type="ECO:0000256" key="2">
    <source>
        <dbReference type="ARBA" id="ARBA00022741"/>
    </source>
</evidence>
<gene>
    <name evidence="6" type="ORF">GCM10023195_45930</name>
</gene>
<accession>A0ABP8TNB1</accession>
<dbReference type="Proteomes" id="UP001500212">
    <property type="component" value="Unassembled WGS sequence"/>
</dbReference>
<dbReference type="Gene3D" id="3.40.50.300">
    <property type="entry name" value="P-loop containing nucleotide triphosphate hydrolases"/>
    <property type="match status" value="1"/>
</dbReference>
<dbReference type="InterPro" id="IPR005670">
    <property type="entry name" value="PstB-like"/>
</dbReference>
<keyword evidence="4" id="KW-1278">Translocase</keyword>
<comment type="caution">
    <text evidence="6">The sequence shown here is derived from an EMBL/GenBank/DDBJ whole genome shotgun (WGS) entry which is preliminary data.</text>
</comment>